<feature type="region of interest" description="Disordered" evidence="1">
    <location>
        <begin position="245"/>
        <end position="282"/>
    </location>
</feature>
<dbReference type="AlphaFoldDB" id="A0A0L6UCY8"/>
<evidence type="ECO:0000313" key="2">
    <source>
        <dbReference type="EMBL" id="KNZ45690.1"/>
    </source>
</evidence>
<accession>A0A0L6UCY8</accession>
<dbReference type="OrthoDB" id="2505356at2759"/>
<dbReference type="VEuPathDB" id="FungiDB:VP01_7901g1"/>
<evidence type="ECO:0000256" key="1">
    <source>
        <dbReference type="SAM" id="MobiDB-lite"/>
    </source>
</evidence>
<dbReference type="Proteomes" id="UP000037035">
    <property type="component" value="Unassembled WGS sequence"/>
</dbReference>
<keyword evidence="3" id="KW-1185">Reference proteome</keyword>
<sequence length="282" mass="31694">MSETKESTRIRLTSENYLVWCVQMKAKLFRLDAWDIVNGVAVKPEKTKEQSTWTKKNQSAYAEIIDHLDADNMAFVGGAVPEAHDFDGRYVWNLLKSKHAADDDVAKVAALETFLGIEYTSITSFVSAIRAANQKLTLAGMDLGNKMRNLMTLAKLPRDRFQSFRDVVAMGFSSKSFESILRRLENYGVQNKFALDEDQALEPAALLMTLTLDQFNCPHCRKPFKICGHCQRTGHSADSCYQKFPDKRPSKEKPTPQAHFAVSGSSLATQSNDEDSSYFLSL</sequence>
<proteinExistence type="predicted"/>
<name>A0A0L6UCY8_9BASI</name>
<feature type="compositionally biased region" description="Basic and acidic residues" evidence="1">
    <location>
        <begin position="245"/>
        <end position="254"/>
    </location>
</feature>
<protein>
    <recommendedName>
        <fullName evidence="4">DUF4219 domain-containing protein</fullName>
    </recommendedName>
</protein>
<organism evidence="2 3">
    <name type="scientific">Puccinia sorghi</name>
    <dbReference type="NCBI Taxonomy" id="27349"/>
    <lineage>
        <taxon>Eukaryota</taxon>
        <taxon>Fungi</taxon>
        <taxon>Dikarya</taxon>
        <taxon>Basidiomycota</taxon>
        <taxon>Pucciniomycotina</taxon>
        <taxon>Pucciniomycetes</taxon>
        <taxon>Pucciniales</taxon>
        <taxon>Pucciniaceae</taxon>
        <taxon>Puccinia</taxon>
    </lineage>
</organism>
<reference evidence="2 3" key="1">
    <citation type="submission" date="2015-08" db="EMBL/GenBank/DDBJ databases">
        <title>Next Generation Sequencing and Analysis of the Genome of Puccinia sorghi L Schw, the Causal Agent of Maize Common Rust.</title>
        <authorList>
            <person name="Rochi L."/>
            <person name="Burguener G."/>
            <person name="Darino M."/>
            <person name="Turjanski A."/>
            <person name="Kreff E."/>
            <person name="Dieguez M.J."/>
            <person name="Sacco F."/>
        </authorList>
    </citation>
    <scope>NUCLEOTIDE SEQUENCE [LARGE SCALE GENOMIC DNA]</scope>
    <source>
        <strain evidence="2 3">RO10H11247</strain>
    </source>
</reference>
<dbReference type="Pfam" id="PF14223">
    <property type="entry name" value="Retrotran_gag_2"/>
    <property type="match status" value="1"/>
</dbReference>
<dbReference type="EMBL" id="LAVV01013385">
    <property type="protein sequence ID" value="KNZ45690.1"/>
    <property type="molecule type" value="Genomic_DNA"/>
</dbReference>
<comment type="caution">
    <text evidence="2">The sequence shown here is derived from an EMBL/GenBank/DDBJ whole genome shotgun (WGS) entry which is preliminary data.</text>
</comment>
<gene>
    <name evidence="2" type="ORF">VP01_7901g1</name>
</gene>
<evidence type="ECO:0000313" key="3">
    <source>
        <dbReference type="Proteomes" id="UP000037035"/>
    </source>
</evidence>
<evidence type="ECO:0008006" key="4">
    <source>
        <dbReference type="Google" id="ProtNLM"/>
    </source>
</evidence>